<keyword evidence="3" id="KW-1185">Reference proteome</keyword>
<feature type="compositionally biased region" description="Basic and acidic residues" evidence="1">
    <location>
        <begin position="30"/>
        <end position="43"/>
    </location>
</feature>
<organism evidence="2 3">
    <name type="scientific">Ogataea polymorpha</name>
    <dbReference type="NCBI Taxonomy" id="460523"/>
    <lineage>
        <taxon>Eukaryota</taxon>
        <taxon>Fungi</taxon>
        <taxon>Dikarya</taxon>
        <taxon>Ascomycota</taxon>
        <taxon>Saccharomycotina</taxon>
        <taxon>Pichiomycetes</taxon>
        <taxon>Pichiales</taxon>
        <taxon>Pichiaceae</taxon>
        <taxon>Ogataea</taxon>
    </lineage>
</organism>
<reference evidence="2" key="1">
    <citation type="journal article" date="2021" name="Open Biol.">
        <title>Shared evolutionary footprints suggest mitochondrial oxidative damage underlies multiple complex I losses in fungi.</title>
        <authorList>
            <person name="Schikora-Tamarit M.A."/>
            <person name="Marcet-Houben M."/>
            <person name="Nosek J."/>
            <person name="Gabaldon T."/>
        </authorList>
    </citation>
    <scope>NUCLEOTIDE SEQUENCE</scope>
    <source>
        <strain evidence="2">NCAIM Y.01608</strain>
    </source>
</reference>
<reference evidence="2" key="2">
    <citation type="submission" date="2021-01" db="EMBL/GenBank/DDBJ databases">
        <authorList>
            <person name="Schikora-Tamarit M.A."/>
        </authorList>
    </citation>
    <scope>NUCLEOTIDE SEQUENCE</scope>
    <source>
        <strain evidence="2">NCAIM Y.01608</strain>
    </source>
</reference>
<accession>A0A9P8NVX4</accession>
<name>A0A9P8NVX4_9ASCO</name>
<dbReference type="AlphaFoldDB" id="A0A9P8NVX4"/>
<dbReference type="EMBL" id="JAEUBD010001468">
    <property type="protein sequence ID" value="KAH3660602.1"/>
    <property type="molecule type" value="Genomic_DNA"/>
</dbReference>
<proteinExistence type="predicted"/>
<evidence type="ECO:0000313" key="2">
    <source>
        <dbReference type="EMBL" id="KAH3660602.1"/>
    </source>
</evidence>
<gene>
    <name evidence="2" type="ORF">OGATHE_004934</name>
</gene>
<sequence length="282" mass="31934">MDQFVSYVMGTGADRAELLRLLREKHKEYETPAEELQRADRASSTESLPVKQESEDHLHPLFRRNMADRFQEPDLHMQLQNHNINLPSMDDAHVKELKSQVAKEYETLARQFAAARIANIDQLVEKIDDAISSTKEDFVYLQRQMGALNADGFEKRPVVESPACDPDLFYNYFATSYADKMKLLSQIAALTAYRLEAIDRETDTSIDIVHSQYRTALLENREALQQQIQANIDELNAGHPAQTGESSGACAVPENELKSRKKRSSSLINLADIAQVYGDDKS</sequence>
<comment type="caution">
    <text evidence="2">The sequence shown here is derived from an EMBL/GenBank/DDBJ whole genome shotgun (WGS) entry which is preliminary data.</text>
</comment>
<evidence type="ECO:0000313" key="3">
    <source>
        <dbReference type="Proteomes" id="UP000788993"/>
    </source>
</evidence>
<dbReference type="Proteomes" id="UP000788993">
    <property type="component" value="Unassembled WGS sequence"/>
</dbReference>
<protein>
    <submittedName>
        <fullName evidence="2">Uncharacterized protein</fullName>
    </submittedName>
</protein>
<feature type="region of interest" description="Disordered" evidence="1">
    <location>
        <begin position="30"/>
        <end position="54"/>
    </location>
</feature>
<evidence type="ECO:0000256" key="1">
    <source>
        <dbReference type="SAM" id="MobiDB-lite"/>
    </source>
</evidence>